<organism evidence="1 2">
    <name type="scientific">Tanacetum coccineum</name>
    <dbReference type="NCBI Taxonomy" id="301880"/>
    <lineage>
        <taxon>Eukaryota</taxon>
        <taxon>Viridiplantae</taxon>
        <taxon>Streptophyta</taxon>
        <taxon>Embryophyta</taxon>
        <taxon>Tracheophyta</taxon>
        <taxon>Spermatophyta</taxon>
        <taxon>Magnoliopsida</taxon>
        <taxon>eudicotyledons</taxon>
        <taxon>Gunneridae</taxon>
        <taxon>Pentapetalae</taxon>
        <taxon>asterids</taxon>
        <taxon>campanulids</taxon>
        <taxon>Asterales</taxon>
        <taxon>Asteraceae</taxon>
        <taxon>Asteroideae</taxon>
        <taxon>Anthemideae</taxon>
        <taxon>Anthemidinae</taxon>
        <taxon>Tanacetum</taxon>
    </lineage>
</organism>
<proteinExistence type="predicted"/>
<gene>
    <name evidence="1" type="ORF">Tco_0860596</name>
</gene>
<evidence type="ECO:0000313" key="1">
    <source>
        <dbReference type="EMBL" id="GJT13554.1"/>
    </source>
</evidence>
<name>A0ABQ5BL33_9ASTR</name>
<dbReference type="EMBL" id="BQNB010013238">
    <property type="protein sequence ID" value="GJT13554.1"/>
    <property type="molecule type" value="Genomic_DNA"/>
</dbReference>
<dbReference type="GO" id="GO:0003964">
    <property type="term" value="F:RNA-directed DNA polymerase activity"/>
    <property type="evidence" value="ECO:0007669"/>
    <property type="project" value="UniProtKB-KW"/>
</dbReference>
<dbReference type="InterPro" id="IPR012337">
    <property type="entry name" value="RNaseH-like_sf"/>
</dbReference>
<evidence type="ECO:0000313" key="2">
    <source>
        <dbReference type="Proteomes" id="UP001151760"/>
    </source>
</evidence>
<keyword evidence="1" id="KW-0695">RNA-directed DNA polymerase</keyword>
<comment type="caution">
    <text evidence="1">The sequence shown here is derived from an EMBL/GenBank/DDBJ whole genome shotgun (WGS) entry which is preliminary data.</text>
</comment>
<reference evidence="1" key="1">
    <citation type="journal article" date="2022" name="Int. J. Mol. Sci.">
        <title>Draft Genome of Tanacetum Coccineum: Genomic Comparison of Closely Related Tanacetum-Family Plants.</title>
        <authorList>
            <person name="Yamashiro T."/>
            <person name="Shiraishi A."/>
            <person name="Nakayama K."/>
            <person name="Satake H."/>
        </authorList>
    </citation>
    <scope>NUCLEOTIDE SEQUENCE</scope>
</reference>
<dbReference type="InterPro" id="IPR036397">
    <property type="entry name" value="RNaseH_sf"/>
</dbReference>
<dbReference type="PANTHER" id="PTHR35046">
    <property type="entry name" value="ZINC KNUCKLE (CCHC-TYPE) FAMILY PROTEIN"/>
    <property type="match status" value="1"/>
</dbReference>
<sequence>MELSALHPAAENPVKKILLKLNLSVSQVDSSGFEGNRFDGETNETLLKEMVSRHGVPVSIISDRDSRFISRFWQSLQKALGTRLDMSIAYHPQTDKEPFKLLKICYALA</sequence>
<keyword evidence="1" id="KW-0808">Transferase</keyword>
<dbReference type="PANTHER" id="PTHR35046:SF26">
    <property type="entry name" value="RNA-DIRECTED DNA POLYMERASE"/>
    <property type="match status" value="1"/>
</dbReference>
<keyword evidence="2" id="KW-1185">Reference proteome</keyword>
<reference evidence="1" key="2">
    <citation type="submission" date="2022-01" db="EMBL/GenBank/DDBJ databases">
        <authorList>
            <person name="Yamashiro T."/>
            <person name="Shiraishi A."/>
            <person name="Satake H."/>
            <person name="Nakayama K."/>
        </authorList>
    </citation>
    <scope>NUCLEOTIDE SEQUENCE</scope>
</reference>
<keyword evidence="1" id="KW-0548">Nucleotidyltransferase</keyword>
<protein>
    <submittedName>
        <fullName evidence="1">Reverse transcriptase domain-containing protein</fullName>
    </submittedName>
</protein>
<dbReference type="Proteomes" id="UP001151760">
    <property type="component" value="Unassembled WGS sequence"/>
</dbReference>
<accession>A0ABQ5BL33</accession>
<dbReference type="SUPFAM" id="SSF53098">
    <property type="entry name" value="Ribonuclease H-like"/>
    <property type="match status" value="1"/>
</dbReference>
<dbReference type="Gene3D" id="3.30.420.10">
    <property type="entry name" value="Ribonuclease H-like superfamily/Ribonuclease H"/>
    <property type="match status" value="1"/>
</dbReference>